<reference evidence="2" key="1">
    <citation type="submission" date="2016-11" db="UniProtKB">
        <authorList>
            <consortium name="WormBaseParasite"/>
        </authorList>
    </citation>
    <scope>IDENTIFICATION</scope>
</reference>
<accession>A0A1I7U1D1</accession>
<organism evidence="1 2">
    <name type="scientific">Caenorhabditis tropicalis</name>
    <dbReference type="NCBI Taxonomy" id="1561998"/>
    <lineage>
        <taxon>Eukaryota</taxon>
        <taxon>Metazoa</taxon>
        <taxon>Ecdysozoa</taxon>
        <taxon>Nematoda</taxon>
        <taxon>Chromadorea</taxon>
        <taxon>Rhabditida</taxon>
        <taxon>Rhabditina</taxon>
        <taxon>Rhabditomorpha</taxon>
        <taxon>Rhabditoidea</taxon>
        <taxon>Rhabditidae</taxon>
        <taxon>Peloderinae</taxon>
        <taxon>Caenorhabditis</taxon>
    </lineage>
</organism>
<keyword evidence="1" id="KW-1185">Reference proteome</keyword>
<dbReference type="AlphaFoldDB" id="A0A1I7U1D1"/>
<name>A0A1I7U1D1_9PELO</name>
<evidence type="ECO:0000313" key="2">
    <source>
        <dbReference type="WBParaSite" id="Csp11.Scaffold629.g13870.t1"/>
    </source>
</evidence>
<protein>
    <submittedName>
        <fullName evidence="2">Major capsid protein</fullName>
    </submittedName>
</protein>
<dbReference type="WBParaSite" id="Csp11.Scaffold629.g13870.t1">
    <property type="protein sequence ID" value="Csp11.Scaffold629.g13870.t1"/>
    <property type="gene ID" value="Csp11.Scaffold629.g13870"/>
</dbReference>
<evidence type="ECO:0000313" key="1">
    <source>
        <dbReference type="Proteomes" id="UP000095282"/>
    </source>
</evidence>
<proteinExistence type="predicted"/>
<dbReference type="Proteomes" id="UP000095282">
    <property type="component" value="Unplaced"/>
</dbReference>
<sequence length="99" mass="11035">MTRNPPNFVKKTFEIGLDELVKIAKDTYGSAMVDAQKYLFRYATGRLFVKGEPAATNLRDGTVVVVDATTKVIVGVKVDTNKMKETIVHDGIVSILRRY</sequence>